<protein>
    <submittedName>
        <fullName evidence="1">Uncharacterized protein</fullName>
    </submittedName>
</protein>
<keyword evidence="2" id="KW-1185">Reference proteome</keyword>
<proteinExistence type="predicted"/>
<dbReference type="EMBL" id="BDEC01000095">
    <property type="protein sequence ID" value="GBD69024.1"/>
    <property type="molecule type" value="Genomic_DNA"/>
</dbReference>
<accession>A0A2H6CVM0</accession>
<gene>
    <name evidence="1" type="ORF">TEHN7118_1830</name>
</gene>
<dbReference type="Proteomes" id="UP000236214">
    <property type="component" value="Unassembled WGS sequence"/>
</dbReference>
<name>A0A2H6CVM0_TETHA</name>
<evidence type="ECO:0000313" key="1">
    <source>
        <dbReference type="EMBL" id="GBD69024.1"/>
    </source>
</evidence>
<organism evidence="1 2">
    <name type="scientific">Tetragenococcus halophilus subsp. halophilus</name>
    <dbReference type="NCBI Taxonomy" id="1513897"/>
    <lineage>
        <taxon>Bacteria</taxon>
        <taxon>Bacillati</taxon>
        <taxon>Bacillota</taxon>
        <taxon>Bacilli</taxon>
        <taxon>Lactobacillales</taxon>
        <taxon>Enterococcaceae</taxon>
        <taxon>Tetragenococcus</taxon>
    </lineage>
</organism>
<evidence type="ECO:0000313" key="2">
    <source>
        <dbReference type="Proteomes" id="UP000236214"/>
    </source>
</evidence>
<dbReference type="AlphaFoldDB" id="A0A2H6CVM0"/>
<sequence>MFSLNLINIFHEIHSLIRIFSLSYHKKQGDNRLSIAELVTVTRLNYFSISESNFIL</sequence>
<comment type="caution">
    <text evidence="1">The sequence shown here is derived from an EMBL/GenBank/DDBJ whole genome shotgun (WGS) entry which is preliminary data.</text>
</comment>
<reference evidence="1 2" key="1">
    <citation type="submission" date="2016-05" db="EMBL/GenBank/DDBJ databases">
        <title>Whole genome sequencing of Tetragenococcus halophilus subsp. halophilus NISL 7118.</title>
        <authorList>
            <person name="Shiwa Y."/>
            <person name="Nishimura I."/>
            <person name="Yoshikawa H."/>
            <person name="Koyama Y."/>
            <person name="Oguma T."/>
        </authorList>
    </citation>
    <scope>NUCLEOTIDE SEQUENCE [LARGE SCALE GENOMIC DNA]</scope>
    <source>
        <strain evidence="1 2">NISL 7118</strain>
    </source>
</reference>